<reference evidence="3" key="1">
    <citation type="submission" date="2016-09" db="EMBL/GenBank/DDBJ databases">
        <authorList>
            <person name="Jeantristanb JTB J.-T."/>
            <person name="Ricardo R."/>
        </authorList>
    </citation>
    <scope>NUCLEOTIDE SEQUENCE [LARGE SCALE GENOMIC DNA]</scope>
</reference>
<proteinExistence type="predicted"/>
<name>A0A238FCK9_9BASI</name>
<dbReference type="STRING" id="269621.A0A238FCK9"/>
<dbReference type="GO" id="GO:0020037">
    <property type="term" value="F:heme binding"/>
    <property type="evidence" value="ECO:0007669"/>
    <property type="project" value="InterPro"/>
</dbReference>
<dbReference type="OrthoDB" id="1470350at2759"/>
<accession>A0A238FCK9</accession>
<dbReference type="Proteomes" id="UP000198372">
    <property type="component" value="Unassembled WGS sequence"/>
</dbReference>
<evidence type="ECO:0000256" key="1">
    <source>
        <dbReference type="SAM" id="MobiDB-lite"/>
    </source>
</evidence>
<dbReference type="InterPro" id="IPR036396">
    <property type="entry name" value="Cyt_P450_sf"/>
</dbReference>
<evidence type="ECO:0000313" key="2">
    <source>
        <dbReference type="EMBL" id="SCV70499.1"/>
    </source>
</evidence>
<organism evidence="2 3">
    <name type="scientific">Microbotryum intermedium</name>
    <dbReference type="NCBI Taxonomy" id="269621"/>
    <lineage>
        <taxon>Eukaryota</taxon>
        <taxon>Fungi</taxon>
        <taxon>Dikarya</taxon>
        <taxon>Basidiomycota</taxon>
        <taxon>Pucciniomycotina</taxon>
        <taxon>Microbotryomycetes</taxon>
        <taxon>Microbotryales</taxon>
        <taxon>Microbotryaceae</taxon>
        <taxon>Microbotryum</taxon>
    </lineage>
</organism>
<dbReference type="GO" id="GO:0004497">
    <property type="term" value="F:monooxygenase activity"/>
    <property type="evidence" value="ECO:0007669"/>
    <property type="project" value="InterPro"/>
</dbReference>
<protein>
    <submittedName>
        <fullName evidence="2">BQ2448_1893 protein</fullName>
    </submittedName>
</protein>
<feature type="region of interest" description="Disordered" evidence="1">
    <location>
        <begin position="55"/>
        <end position="80"/>
    </location>
</feature>
<evidence type="ECO:0000313" key="3">
    <source>
        <dbReference type="Proteomes" id="UP000198372"/>
    </source>
</evidence>
<keyword evidence="3" id="KW-1185">Reference proteome</keyword>
<sequence>MPDRLSGDPFGDAVLNLIIAERDTTAQACLWSMFHLQCSIPRLWTGLGSRSMRWERSTTTQPLGRVAAHGDDQIPDDGPSIKKEAIRHRDVSRLQWATGRSTELRGHDLRDFKPFRWIDERGERERKNPWK</sequence>
<dbReference type="GO" id="GO:0005506">
    <property type="term" value="F:iron ion binding"/>
    <property type="evidence" value="ECO:0007669"/>
    <property type="project" value="InterPro"/>
</dbReference>
<dbReference type="SUPFAM" id="SSF48264">
    <property type="entry name" value="Cytochrome P450"/>
    <property type="match status" value="1"/>
</dbReference>
<dbReference type="GO" id="GO:0016705">
    <property type="term" value="F:oxidoreductase activity, acting on paired donors, with incorporation or reduction of molecular oxygen"/>
    <property type="evidence" value="ECO:0007669"/>
    <property type="project" value="InterPro"/>
</dbReference>
<dbReference type="EMBL" id="FMSP01000005">
    <property type="protein sequence ID" value="SCV70499.1"/>
    <property type="molecule type" value="Genomic_DNA"/>
</dbReference>
<dbReference type="AlphaFoldDB" id="A0A238FCK9"/>
<gene>
    <name evidence="2" type="ORF">BQ2448_1893</name>
</gene>